<accession>A0A415BX42</accession>
<dbReference type="Proteomes" id="UP000285777">
    <property type="component" value="Unassembled WGS sequence"/>
</dbReference>
<proteinExistence type="predicted"/>
<sequence>MQSYAQSNIPSPYSEVKENIVISEFHTLDKPDSAEGIFLNALLWMIENRELENTEEEDKSTFEIDYDKKQYLLEFTQTNSQSASRYRCLFSVKATDNIITILASNITYEAETNVIKLMKRLAFEKLQPEKKPKHKKYLNEFAKLHKETVKRMLEAITTNPAPTITHWTEIKNKEVVKGMSKQECLLAFGKPASVQKQGNKEEWMYDSYTYVFFENEIVTSLIK</sequence>
<gene>
    <name evidence="1" type="ORF">DW150_00670</name>
</gene>
<protein>
    <submittedName>
        <fullName evidence="1">Uncharacterized protein</fullName>
    </submittedName>
</protein>
<organism evidence="1 2">
    <name type="scientific">Phocaeicola vulgatus</name>
    <name type="common">Bacteroides vulgatus</name>
    <dbReference type="NCBI Taxonomy" id="821"/>
    <lineage>
        <taxon>Bacteria</taxon>
        <taxon>Pseudomonadati</taxon>
        <taxon>Bacteroidota</taxon>
        <taxon>Bacteroidia</taxon>
        <taxon>Bacteroidales</taxon>
        <taxon>Bacteroidaceae</taxon>
        <taxon>Phocaeicola</taxon>
    </lineage>
</organism>
<dbReference type="AlphaFoldDB" id="A0A415BX42"/>
<evidence type="ECO:0000313" key="1">
    <source>
        <dbReference type="EMBL" id="RHI97548.1"/>
    </source>
</evidence>
<evidence type="ECO:0000313" key="2">
    <source>
        <dbReference type="Proteomes" id="UP000285777"/>
    </source>
</evidence>
<dbReference type="EMBL" id="QRLF01000001">
    <property type="protein sequence ID" value="RHI97548.1"/>
    <property type="molecule type" value="Genomic_DNA"/>
</dbReference>
<comment type="caution">
    <text evidence="1">The sequence shown here is derived from an EMBL/GenBank/DDBJ whole genome shotgun (WGS) entry which is preliminary data.</text>
</comment>
<reference evidence="1 2" key="1">
    <citation type="submission" date="2018-08" db="EMBL/GenBank/DDBJ databases">
        <title>A genome reference for cultivated species of the human gut microbiota.</title>
        <authorList>
            <person name="Zou Y."/>
            <person name="Xue W."/>
            <person name="Luo G."/>
        </authorList>
    </citation>
    <scope>NUCLEOTIDE SEQUENCE [LARGE SCALE GENOMIC DNA]</scope>
    <source>
        <strain evidence="1 2">AM13-21</strain>
    </source>
</reference>
<name>A0A415BX42_PHOVU</name>